<dbReference type="SUPFAM" id="SSF52540">
    <property type="entry name" value="P-loop containing nucleoside triphosphate hydrolases"/>
    <property type="match status" value="1"/>
</dbReference>
<dbReference type="GO" id="GO:0006260">
    <property type="term" value="P:DNA replication"/>
    <property type="evidence" value="ECO:0007669"/>
    <property type="project" value="UniProtKB-KW"/>
</dbReference>
<dbReference type="SMART" id="SM00382">
    <property type="entry name" value="AAA"/>
    <property type="match status" value="1"/>
</dbReference>
<accession>A0A6C0KYL7</accession>
<dbReference type="CDD" id="cd00009">
    <property type="entry name" value="AAA"/>
    <property type="match status" value="1"/>
</dbReference>
<dbReference type="GO" id="GO:0005634">
    <property type="term" value="C:nucleus"/>
    <property type="evidence" value="ECO:0007669"/>
    <property type="project" value="TreeGrafter"/>
</dbReference>
<dbReference type="Gene3D" id="3.40.50.300">
    <property type="entry name" value="P-loop containing nucleotide triphosphate hydrolases"/>
    <property type="match status" value="1"/>
</dbReference>
<sequence length="445" mass="52752">MDELNINKLLEREEVFNKIKDFLKNFEIEKNNPLLTKGIYVYGEPGTGKTTFVMNLLKEMNYDIVKYDAGDVRNKSIIETITKHNMSDKNIMSMFHKKIQKIAIVMDEIDGMNNGDKGGINTLIKLIRPKKTKKQKKEEVSMNPIICIGNYHIDKKIKELMKVCFVVELKKPSISNMSNIVKHLIPNIDEKVIKNIIDYIQCDLRKLNNIQDIYKKNQNIFKNDNIEKLFQIKSYNDDTKKITQKLINNHYSINDHLTIMNETDRTIVGLLWHENIIDVLDKVDKSISVPFYIKLLNNMCFADYIDRITFQKQIWQFNEMSSLIKTFKNNKLYHETFKKKVNYNPQEVRFTKVLTKYSTEYNNSLFIQNLCQQLGMDKKDIFSFFLDLRNKYDDNEISTFLENYEITKLDINRIYRYLEKYTKENAEDFPDDIIIEEEPSSSEIE</sequence>
<organism evidence="3">
    <name type="scientific">viral metagenome</name>
    <dbReference type="NCBI Taxonomy" id="1070528"/>
    <lineage>
        <taxon>unclassified sequences</taxon>
        <taxon>metagenomes</taxon>
        <taxon>organismal metagenomes</taxon>
    </lineage>
</organism>
<dbReference type="PANTHER" id="PTHR23389">
    <property type="entry name" value="CHROMOSOME TRANSMISSION FIDELITY FACTOR 18"/>
    <property type="match status" value="1"/>
</dbReference>
<dbReference type="GO" id="GO:0016887">
    <property type="term" value="F:ATP hydrolysis activity"/>
    <property type="evidence" value="ECO:0007669"/>
    <property type="project" value="InterPro"/>
</dbReference>
<dbReference type="InterPro" id="IPR027417">
    <property type="entry name" value="P-loop_NTPase"/>
</dbReference>
<dbReference type="Pfam" id="PF00004">
    <property type="entry name" value="AAA"/>
    <property type="match status" value="1"/>
</dbReference>
<dbReference type="GO" id="GO:0003677">
    <property type="term" value="F:DNA binding"/>
    <property type="evidence" value="ECO:0007669"/>
    <property type="project" value="TreeGrafter"/>
</dbReference>
<dbReference type="InterPro" id="IPR003959">
    <property type="entry name" value="ATPase_AAA_core"/>
</dbReference>
<dbReference type="InterPro" id="IPR003593">
    <property type="entry name" value="AAA+_ATPase"/>
</dbReference>
<proteinExistence type="predicted"/>
<dbReference type="PANTHER" id="PTHR23389:SF6">
    <property type="entry name" value="REPLICATION FACTOR C SUBUNIT 1"/>
    <property type="match status" value="1"/>
</dbReference>
<dbReference type="GO" id="GO:0005524">
    <property type="term" value="F:ATP binding"/>
    <property type="evidence" value="ECO:0007669"/>
    <property type="project" value="InterPro"/>
</dbReference>
<feature type="domain" description="AAA+ ATPase" evidence="2">
    <location>
        <begin position="35"/>
        <end position="173"/>
    </location>
</feature>
<evidence type="ECO:0000259" key="2">
    <source>
        <dbReference type="SMART" id="SM00382"/>
    </source>
</evidence>
<dbReference type="EMBL" id="MN740990">
    <property type="protein sequence ID" value="QHU21438.1"/>
    <property type="molecule type" value="Genomic_DNA"/>
</dbReference>
<dbReference type="AlphaFoldDB" id="A0A6C0KYL7"/>
<name>A0A6C0KYL7_9ZZZZ</name>
<evidence type="ECO:0000313" key="3">
    <source>
        <dbReference type="EMBL" id="QHU21438.1"/>
    </source>
</evidence>
<evidence type="ECO:0000256" key="1">
    <source>
        <dbReference type="ARBA" id="ARBA00022705"/>
    </source>
</evidence>
<reference evidence="3" key="1">
    <citation type="journal article" date="2020" name="Nature">
        <title>Giant virus diversity and host interactions through global metagenomics.</title>
        <authorList>
            <person name="Schulz F."/>
            <person name="Roux S."/>
            <person name="Paez-Espino D."/>
            <person name="Jungbluth S."/>
            <person name="Walsh D.A."/>
            <person name="Denef V.J."/>
            <person name="McMahon K.D."/>
            <person name="Konstantinidis K.T."/>
            <person name="Eloe-Fadrosh E.A."/>
            <person name="Kyrpides N.C."/>
            <person name="Woyke T."/>
        </authorList>
    </citation>
    <scope>NUCLEOTIDE SEQUENCE</scope>
    <source>
        <strain evidence="3">GVMAG-S-3300013094-109</strain>
    </source>
</reference>
<protein>
    <recommendedName>
        <fullName evidence="2">AAA+ ATPase domain-containing protein</fullName>
    </recommendedName>
</protein>
<keyword evidence="1" id="KW-0235">DNA replication</keyword>